<evidence type="ECO:0000256" key="4">
    <source>
        <dbReference type="ARBA" id="ARBA00022692"/>
    </source>
</evidence>
<evidence type="ECO:0000256" key="7">
    <source>
        <dbReference type="RuleBase" id="RU363032"/>
    </source>
</evidence>
<comment type="similarity">
    <text evidence="7">Belongs to the binding-protein-dependent transport system permease family.</text>
</comment>
<evidence type="ECO:0000259" key="9">
    <source>
        <dbReference type="PROSITE" id="PS50928"/>
    </source>
</evidence>
<organism evidence="10 11">
    <name type="scientific">Polymorphospora rubra</name>
    <dbReference type="NCBI Taxonomy" id="338584"/>
    <lineage>
        <taxon>Bacteria</taxon>
        <taxon>Bacillati</taxon>
        <taxon>Actinomycetota</taxon>
        <taxon>Actinomycetes</taxon>
        <taxon>Micromonosporales</taxon>
        <taxon>Micromonosporaceae</taxon>
        <taxon>Polymorphospora</taxon>
    </lineage>
</organism>
<reference evidence="10" key="1">
    <citation type="submission" date="2020-08" db="EMBL/GenBank/DDBJ databases">
        <title>Whole genome shotgun sequence of Polymorphospora rubra NBRC 101157.</title>
        <authorList>
            <person name="Komaki H."/>
            <person name="Tamura T."/>
        </authorList>
    </citation>
    <scope>NUCLEOTIDE SEQUENCE</scope>
    <source>
        <strain evidence="10">NBRC 101157</strain>
    </source>
</reference>
<dbReference type="SUPFAM" id="SSF161098">
    <property type="entry name" value="MetI-like"/>
    <property type="match status" value="1"/>
</dbReference>
<evidence type="ECO:0000256" key="6">
    <source>
        <dbReference type="ARBA" id="ARBA00023136"/>
    </source>
</evidence>
<dbReference type="InterPro" id="IPR000515">
    <property type="entry name" value="MetI-like"/>
</dbReference>
<evidence type="ECO:0000256" key="1">
    <source>
        <dbReference type="ARBA" id="ARBA00004651"/>
    </source>
</evidence>
<dbReference type="Gene3D" id="1.10.3720.10">
    <property type="entry name" value="MetI-like"/>
    <property type="match status" value="1"/>
</dbReference>
<feature type="transmembrane region" description="Helical" evidence="7">
    <location>
        <begin position="245"/>
        <end position="264"/>
    </location>
</feature>
<dbReference type="CDD" id="cd06261">
    <property type="entry name" value="TM_PBP2"/>
    <property type="match status" value="1"/>
</dbReference>
<feature type="transmembrane region" description="Helical" evidence="7">
    <location>
        <begin position="185"/>
        <end position="207"/>
    </location>
</feature>
<feature type="region of interest" description="Disordered" evidence="8">
    <location>
        <begin position="1"/>
        <end position="26"/>
    </location>
</feature>
<keyword evidence="2 7" id="KW-0813">Transport</keyword>
<feature type="transmembrane region" description="Helical" evidence="7">
    <location>
        <begin position="290"/>
        <end position="311"/>
    </location>
</feature>
<dbReference type="GO" id="GO:0005886">
    <property type="term" value="C:plasma membrane"/>
    <property type="evidence" value="ECO:0007669"/>
    <property type="project" value="UniProtKB-SubCell"/>
</dbReference>
<dbReference type="GO" id="GO:0055085">
    <property type="term" value="P:transmembrane transport"/>
    <property type="evidence" value="ECO:0007669"/>
    <property type="project" value="InterPro"/>
</dbReference>
<evidence type="ECO:0000313" key="11">
    <source>
        <dbReference type="Proteomes" id="UP000680866"/>
    </source>
</evidence>
<dbReference type="PROSITE" id="PS50928">
    <property type="entry name" value="ABC_TM1"/>
    <property type="match status" value="1"/>
</dbReference>
<dbReference type="RefSeq" id="WP_212817738.1">
    <property type="nucleotide sequence ID" value="NZ_AP023359.1"/>
</dbReference>
<dbReference type="KEGG" id="pry:Prubr_55330"/>
<proteinExistence type="inferred from homology"/>
<keyword evidence="6 7" id="KW-0472">Membrane</keyword>
<comment type="subcellular location">
    <subcellularLocation>
        <location evidence="1 7">Cell membrane</location>
        <topology evidence="1 7">Multi-pass membrane protein</topology>
    </subcellularLocation>
</comment>
<evidence type="ECO:0000313" key="10">
    <source>
        <dbReference type="EMBL" id="BCJ68512.1"/>
    </source>
</evidence>
<dbReference type="Pfam" id="PF00528">
    <property type="entry name" value="BPD_transp_1"/>
    <property type="match status" value="1"/>
</dbReference>
<dbReference type="PANTHER" id="PTHR30193">
    <property type="entry name" value="ABC TRANSPORTER PERMEASE PROTEIN"/>
    <property type="match status" value="1"/>
</dbReference>
<dbReference type="InterPro" id="IPR035906">
    <property type="entry name" value="MetI-like_sf"/>
</dbReference>
<evidence type="ECO:0000256" key="3">
    <source>
        <dbReference type="ARBA" id="ARBA00022475"/>
    </source>
</evidence>
<gene>
    <name evidence="10" type="ORF">Prubr_55330</name>
</gene>
<sequence>MTRSVTGPRPDTTAGPVRPKAPAVRRHDHRPGLRRLGTIAFFLAPALVLFLLLVIVPILVAGYTSLFKWNGFNLPEDFVGLDNFSRALGDPIFQGDLRRGLVLIVLSVVIQLPASLALALLLNQPLRGRAVYRLVFFAPYVLSEVTTAVLFTLVFSPSRGLGSTVLGWFGAAELGGSIFADPGTVLYAVFFVISWKYFGFHMILYLAGRQGIPRELTEAATTDGASGWQVFRHVTLPLLGPTIRISLFLSIIGTIQLFDMVWVLTGGGPTHASETLAVTMFQYGFRRFEVGYASAISIVMFLLSLVFALLYQRFVLRRDLEGALTTRGVQR</sequence>
<feature type="transmembrane region" description="Helical" evidence="7">
    <location>
        <begin position="134"/>
        <end position="155"/>
    </location>
</feature>
<keyword evidence="5 7" id="KW-1133">Transmembrane helix</keyword>
<feature type="transmembrane region" description="Helical" evidence="7">
    <location>
        <begin position="36"/>
        <end position="60"/>
    </location>
</feature>
<dbReference type="AlphaFoldDB" id="A0A810N4U2"/>
<keyword evidence="3" id="KW-1003">Cell membrane</keyword>
<dbReference type="Proteomes" id="UP000680866">
    <property type="component" value="Chromosome"/>
</dbReference>
<dbReference type="EMBL" id="AP023359">
    <property type="protein sequence ID" value="BCJ68512.1"/>
    <property type="molecule type" value="Genomic_DNA"/>
</dbReference>
<evidence type="ECO:0000256" key="5">
    <source>
        <dbReference type="ARBA" id="ARBA00022989"/>
    </source>
</evidence>
<feature type="domain" description="ABC transmembrane type-1" evidence="9">
    <location>
        <begin position="97"/>
        <end position="311"/>
    </location>
</feature>
<accession>A0A810N4U2</accession>
<evidence type="ECO:0000256" key="8">
    <source>
        <dbReference type="SAM" id="MobiDB-lite"/>
    </source>
</evidence>
<name>A0A810N4U2_9ACTN</name>
<evidence type="ECO:0000256" key="2">
    <source>
        <dbReference type="ARBA" id="ARBA00022448"/>
    </source>
</evidence>
<keyword evidence="11" id="KW-1185">Reference proteome</keyword>
<keyword evidence="4 7" id="KW-0812">Transmembrane</keyword>
<protein>
    <submittedName>
        <fullName evidence="10">Sugar ABC transporter permease</fullName>
    </submittedName>
</protein>
<dbReference type="InterPro" id="IPR051393">
    <property type="entry name" value="ABC_transporter_permease"/>
</dbReference>
<dbReference type="PANTHER" id="PTHR30193:SF37">
    <property type="entry name" value="INNER MEMBRANE ABC TRANSPORTER PERMEASE PROTEIN YCJO"/>
    <property type="match status" value="1"/>
</dbReference>
<feature type="transmembrane region" description="Helical" evidence="7">
    <location>
        <begin position="101"/>
        <end position="122"/>
    </location>
</feature>